<dbReference type="InterPro" id="IPR008775">
    <property type="entry name" value="Phytyl_CoA_dOase-like"/>
</dbReference>
<evidence type="ECO:0000313" key="2">
    <source>
        <dbReference type="Proteomes" id="UP000230790"/>
    </source>
</evidence>
<name>A0A2M8QE86_9CHLR</name>
<dbReference type="EMBL" id="PGTN01000024">
    <property type="protein sequence ID" value="PJF48119.1"/>
    <property type="molecule type" value="Genomic_DNA"/>
</dbReference>
<sequence length="304" mass="34096">MTPDKAQFYKDNGFLVIEDGANPDVLHGLIRETVALCRGDRGPIKGVTPADPNESDDDVMRRYLCIHFPHKLSRVMYDALSLPAIVEVLTRVIGPNVKCMQSMLFIKASGKPGQAWHQDEFYIPTRDRSLTGAWIAMDDATVENGCLWVIPGSHKHGILWPQHQQRDPRFDCAGEATMFPYTDADAVPVEVKAGSIVFFNGYLLHRSLPNYARSGYRRALVNHYMSAESLLPWHWGDKPYGSIAGLDYRDIVMIAGVDPYAWKGIEERVAAHVRPSGEGGCGNIERNIEALKFRNMMLLAEDHD</sequence>
<dbReference type="Pfam" id="PF05721">
    <property type="entry name" value="PhyH"/>
    <property type="match status" value="1"/>
</dbReference>
<evidence type="ECO:0000313" key="1">
    <source>
        <dbReference type="EMBL" id="PJF48119.1"/>
    </source>
</evidence>
<dbReference type="AlphaFoldDB" id="A0A2M8QE86"/>
<dbReference type="GO" id="GO:0016706">
    <property type="term" value="F:2-oxoglutarate-dependent dioxygenase activity"/>
    <property type="evidence" value="ECO:0007669"/>
    <property type="project" value="UniProtKB-ARBA"/>
</dbReference>
<comment type="caution">
    <text evidence="1">The sequence shown here is derived from an EMBL/GenBank/DDBJ whole genome shotgun (WGS) entry which is preliminary data.</text>
</comment>
<keyword evidence="1" id="KW-0560">Oxidoreductase</keyword>
<protein>
    <submittedName>
        <fullName evidence="1">Phytanoyl-CoA dioxygenase family protein</fullName>
    </submittedName>
</protein>
<proteinExistence type="predicted"/>
<dbReference type="Proteomes" id="UP000230790">
    <property type="component" value="Unassembled WGS sequence"/>
</dbReference>
<reference evidence="1 2" key="1">
    <citation type="submission" date="2017-11" db="EMBL/GenBank/DDBJ databases">
        <title>Evolution of Phototrophy in the Chloroflexi Phylum Driven by Horizontal Gene Transfer.</title>
        <authorList>
            <person name="Ward L.M."/>
            <person name="Hemp J."/>
            <person name="Shih P.M."/>
            <person name="Mcglynn S.E."/>
            <person name="Fischer W."/>
        </authorList>
    </citation>
    <scope>NUCLEOTIDE SEQUENCE [LARGE SCALE GENOMIC DNA]</scope>
    <source>
        <strain evidence="1">JP3_7</strain>
    </source>
</reference>
<accession>A0A2M8QE86</accession>
<dbReference type="PANTHER" id="PTHR20883:SF48">
    <property type="entry name" value="ECTOINE DIOXYGENASE"/>
    <property type="match status" value="1"/>
</dbReference>
<organism evidence="1 2">
    <name type="scientific">Candidatus Thermofonsia Clade 3 bacterium</name>
    <dbReference type="NCBI Taxonomy" id="2364212"/>
    <lineage>
        <taxon>Bacteria</taxon>
        <taxon>Bacillati</taxon>
        <taxon>Chloroflexota</taxon>
        <taxon>Candidatus Thermofontia</taxon>
        <taxon>Candidatus Thermofonsia Clade 3</taxon>
    </lineage>
</organism>
<dbReference type="SUPFAM" id="SSF51197">
    <property type="entry name" value="Clavaminate synthase-like"/>
    <property type="match status" value="1"/>
</dbReference>
<dbReference type="PANTHER" id="PTHR20883">
    <property type="entry name" value="PHYTANOYL-COA DIOXYGENASE DOMAIN CONTAINING 1"/>
    <property type="match status" value="1"/>
</dbReference>
<keyword evidence="1" id="KW-0223">Dioxygenase</keyword>
<dbReference type="Gene3D" id="2.60.120.620">
    <property type="entry name" value="q2cbj1_9rhob like domain"/>
    <property type="match status" value="1"/>
</dbReference>
<dbReference type="GO" id="GO:0005506">
    <property type="term" value="F:iron ion binding"/>
    <property type="evidence" value="ECO:0007669"/>
    <property type="project" value="UniProtKB-ARBA"/>
</dbReference>
<gene>
    <name evidence="1" type="ORF">CUN48_05195</name>
</gene>